<evidence type="ECO:0000256" key="1">
    <source>
        <dbReference type="SAM" id="MobiDB-lite"/>
    </source>
</evidence>
<gene>
    <name evidence="2" type="ORF">DM860_012467</name>
</gene>
<keyword evidence="3" id="KW-1185">Reference proteome</keyword>
<sequence length="153" mass="17184">MGFWRPGITQTDSKPDSARTGRTAGECSVPLPSHEELRPPDQYTIIRAQQHNPDRFRTKLCKYRSRCKRAFCSFAHGLKQLQYRNRNPETSGPSSSAAVAPQAMNSVHDQSVRPAAVIPSATQRANGNDHASLNSPAMNMPDLFGQWRFKEFR</sequence>
<comment type="caution">
    <text evidence="2">The sequence shown here is derived from an EMBL/GenBank/DDBJ whole genome shotgun (WGS) entry which is preliminary data.</text>
</comment>
<feature type="region of interest" description="Disordered" evidence="1">
    <location>
        <begin position="83"/>
        <end position="110"/>
    </location>
</feature>
<evidence type="ECO:0000313" key="2">
    <source>
        <dbReference type="EMBL" id="RAL43326.1"/>
    </source>
</evidence>
<reference evidence="2 3" key="1">
    <citation type="submission" date="2018-06" db="EMBL/GenBank/DDBJ databases">
        <title>The Genome of Cuscuta australis (Dodder) Provides Insight into the Evolution of Plant Parasitism.</title>
        <authorList>
            <person name="Liu H."/>
        </authorList>
    </citation>
    <scope>NUCLEOTIDE SEQUENCE [LARGE SCALE GENOMIC DNA]</scope>
    <source>
        <strain evidence="3">cv. Yunnan</strain>
        <tissue evidence="2">Vines</tissue>
    </source>
</reference>
<evidence type="ECO:0000313" key="3">
    <source>
        <dbReference type="Proteomes" id="UP000249390"/>
    </source>
</evidence>
<name>A0A328DCW8_9ASTE</name>
<feature type="region of interest" description="Disordered" evidence="1">
    <location>
        <begin position="1"/>
        <end position="37"/>
    </location>
</feature>
<accession>A0A328DCW8</accession>
<organism evidence="2 3">
    <name type="scientific">Cuscuta australis</name>
    <dbReference type="NCBI Taxonomy" id="267555"/>
    <lineage>
        <taxon>Eukaryota</taxon>
        <taxon>Viridiplantae</taxon>
        <taxon>Streptophyta</taxon>
        <taxon>Embryophyta</taxon>
        <taxon>Tracheophyta</taxon>
        <taxon>Spermatophyta</taxon>
        <taxon>Magnoliopsida</taxon>
        <taxon>eudicotyledons</taxon>
        <taxon>Gunneridae</taxon>
        <taxon>Pentapetalae</taxon>
        <taxon>asterids</taxon>
        <taxon>lamiids</taxon>
        <taxon>Solanales</taxon>
        <taxon>Convolvulaceae</taxon>
        <taxon>Cuscuteae</taxon>
        <taxon>Cuscuta</taxon>
        <taxon>Cuscuta subgen. Grammica</taxon>
        <taxon>Cuscuta sect. Cleistogrammica</taxon>
    </lineage>
</organism>
<dbReference type="EMBL" id="NQVE01000156">
    <property type="protein sequence ID" value="RAL43326.1"/>
    <property type="molecule type" value="Genomic_DNA"/>
</dbReference>
<dbReference type="AlphaFoldDB" id="A0A328DCW8"/>
<dbReference type="Proteomes" id="UP000249390">
    <property type="component" value="Unassembled WGS sequence"/>
</dbReference>
<feature type="compositionally biased region" description="Polar residues" evidence="1">
    <location>
        <begin position="83"/>
        <end position="109"/>
    </location>
</feature>
<proteinExistence type="predicted"/>
<evidence type="ECO:0008006" key="4">
    <source>
        <dbReference type="Google" id="ProtNLM"/>
    </source>
</evidence>
<protein>
    <recommendedName>
        <fullName evidence="4">C3H1-type domain-containing protein</fullName>
    </recommendedName>
</protein>